<evidence type="ECO:0000313" key="2">
    <source>
        <dbReference type="Proteomes" id="UP000078529"/>
    </source>
</evidence>
<protein>
    <submittedName>
        <fullName evidence="1">Uncharacterized protein</fullName>
    </submittedName>
</protein>
<proteinExistence type="predicted"/>
<accession>A0A175RUF9</accession>
<reference evidence="1 2" key="1">
    <citation type="journal article" date="2016" name="Front. Microbiol.">
        <title>Genomic Resource of Rice Seed Associated Bacteria.</title>
        <authorList>
            <person name="Midha S."/>
            <person name="Bansal K."/>
            <person name="Sharma S."/>
            <person name="Kumar N."/>
            <person name="Patil P.P."/>
            <person name="Chaudhry V."/>
            <person name="Patil P.B."/>
        </authorList>
    </citation>
    <scope>NUCLEOTIDE SEQUENCE [LARGE SCALE GENOMIC DNA]</scope>
    <source>
        <strain evidence="1 2">NS365</strain>
    </source>
</reference>
<dbReference type="EMBL" id="LDQA01000011">
    <property type="protein sequence ID" value="KTR07356.1"/>
    <property type="molecule type" value="Genomic_DNA"/>
</dbReference>
<dbReference type="Proteomes" id="UP000078529">
    <property type="component" value="Unassembled WGS sequence"/>
</dbReference>
<evidence type="ECO:0000313" key="1">
    <source>
        <dbReference type="EMBL" id="KTR07356.1"/>
    </source>
</evidence>
<dbReference type="PATRIC" id="fig|401562.4.peg.496"/>
<name>A0A175RUF9_9HYPH</name>
<sequence length="65" mass="7183">MACECCDDDAPSSVKLSDLRRLYDLVAEQRTLEALTMMHEAAPGELPLPVTILRLRQPDVVGTDL</sequence>
<keyword evidence="2" id="KW-1185">Reference proteome</keyword>
<organism evidence="1 2">
    <name type="scientific">Aureimonas ureilytica</name>
    <dbReference type="NCBI Taxonomy" id="401562"/>
    <lineage>
        <taxon>Bacteria</taxon>
        <taxon>Pseudomonadati</taxon>
        <taxon>Pseudomonadota</taxon>
        <taxon>Alphaproteobacteria</taxon>
        <taxon>Hyphomicrobiales</taxon>
        <taxon>Aurantimonadaceae</taxon>
        <taxon>Aureimonas</taxon>
    </lineage>
</organism>
<comment type="caution">
    <text evidence="1">The sequence shown here is derived from an EMBL/GenBank/DDBJ whole genome shotgun (WGS) entry which is preliminary data.</text>
</comment>
<dbReference type="AlphaFoldDB" id="A0A175RUF9"/>
<gene>
    <name evidence="1" type="ORF">NS365_04700</name>
</gene>